<feature type="region of interest" description="Disordered" evidence="1">
    <location>
        <begin position="336"/>
        <end position="357"/>
    </location>
</feature>
<name>A0A7L8A171_PHODP</name>
<gene>
    <name evidence="2" type="ORF">IC627_09680</name>
</gene>
<accession>A0A7L8A171</accession>
<sequence>MRVVYKEIEFNDGTILEIKNRQAKDDDEWYESSGLYYDYAHIDETKIIDWIRFTPQELFDYKKIYGERVDALEIGELDVDLLKMNFLDSKNGFNDFIRDKTECHLTKITQLDFFDNKDDLYFMSTDKGEHLYVENLEDIEALVHFYDIPKNRIDSLNERGVALPYEQYSNLNKLPSKSLVEVGVINFDALQKSMGTNLMAEYFYDYLISKNMNDCLHEKLLITCANEKWFLSHDTNEHIELSIENINDENDFTESLKQEMHKRENSILYRESISFEFDEIVEESQPVDIEMFVSEFVEFYDDPIPHLKAKEERKKDRDVMDCLAYLKNKLDEDQVDKPDEQALVESKNRKKRSSFRR</sequence>
<dbReference type="AlphaFoldDB" id="A0A7L8A171"/>
<dbReference type="RefSeq" id="WP_191169328.1">
    <property type="nucleotide sequence ID" value="NZ_CP061861.1"/>
</dbReference>
<evidence type="ECO:0000313" key="2">
    <source>
        <dbReference type="EMBL" id="QOD55614.1"/>
    </source>
</evidence>
<evidence type="ECO:0000313" key="3">
    <source>
        <dbReference type="Proteomes" id="UP000516656"/>
    </source>
</evidence>
<feature type="compositionally biased region" description="Basic residues" evidence="1">
    <location>
        <begin position="348"/>
        <end position="357"/>
    </location>
</feature>
<protein>
    <submittedName>
        <fullName evidence="2">Uncharacterized protein</fullName>
    </submittedName>
</protein>
<proteinExistence type="predicted"/>
<organism evidence="2 3">
    <name type="scientific">Photobacterium damsela subsp. piscicida</name>
    <name type="common">Pasteurella piscicida</name>
    <dbReference type="NCBI Taxonomy" id="38294"/>
    <lineage>
        <taxon>Bacteria</taxon>
        <taxon>Pseudomonadati</taxon>
        <taxon>Pseudomonadota</taxon>
        <taxon>Gammaproteobacteria</taxon>
        <taxon>Vibrionales</taxon>
        <taxon>Vibrionaceae</taxon>
        <taxon>Photobacterium</taxon>
    </lineage>
</organism>
<reference evidence="2 3" key="1">
    <citation type="submission" date="2020-09" db="EMBL/GenBank/DDBJ databases">
        <title>Complete, closed and curated genome sequences of Photobacterium damselae subsp. piscicida isolates from Australia indicate localised evolution and additional plasmid-borne pathogenicity mechanisms.</title>
        <authorList>
            <person name="Baseggio L."/>
            <person name="Silayeva O."/>
            <person name="Buller N."/>
            <person name="Landos M."/>
            <person name="Engelstaedter J."/>
            <person name="Barnes A.C."/>
        </authorList>
    </citation>
    <scope>NUCLEOTIDE SEQUENCE [LARGE SCALE GENOMIC DNA]</scope>
    <source>
        <strain evidence="2 3">AS-16-0540-1</strain>
    </source>
</reference>
<evidence type="ECO:0000256" key="1">
    <source>
        <dbReference type="SAM" id="MobiDB-lite"/>
    </source>
</evidence>
<dbReference type="Proteomes" id="UP000516656">
    <property type="component" value="Chromosome 1"/>
</dbReference>
<dbReference type="EMBL" id="CP061854">
    <property type="protein sequence ID" value="QOD55614.1"/>
    <property type="molecule type" value="Genomic_DNA"/>
</dbReference>